<evidence type="ECO:0000313" key="6">
    <source>
        <dbReference type="EMBL" id="RFU94059.1"/>
    </source>
</evidence>
<comment type="caution">
    <text evidence="6">The sequence shown here is derived from an EMBL/GenBank/DDBJ whole genome shotgun (WGS) entry which is preliminary data.</text>
</comment>
<protein>
    <submittedName>
        <fullName evidence="6">MerR family transcriptional regulator</fullName>
    </submittedName>
</protein>
<dbReference type="InterPro" id="IPR009061">
    <property type="entry name" value="DNA-bd_dom_put_sf"/>
</dbReference>
<gene>
    <name evidence="6" type="ORF">DYP60_11560</name>
</gene>
<keyword evidence="2" id="KW-0805">Transcription regulation</keyword>
<evidence type="ECO:0000313" key="7">
    <source>
        <dbReference type="Proteomes" id="UP000264002"/>
    </source>
</evidence>
<keyword evidence="3" id="KW-0238">DNA-binding</keyword>
<dbReference type="PANTHER" id="PTHR30204:SF69">
    <property type="entry name" value="MERR-FAMILY TRANSCRIPTIONAL REGULATOR"/>
    <property type="match status" value="1"/>
</dbReference>
<dbReference type="RefSeq" id="WP_117331166.1">
    <property type="nucleotide sequence ID" value="NZ_QUWK01000013.1"/>
</dbReference>
<dbReference type="Gene3D" id="3.20.80.10">
    <property type="entry name" value="Regulatory factor, effector binding domain"/>
    <property type="match status" value="1"/>
</dbReference>
<evidence type="ECO:0000256" key="2">
    <source>
        <dbReference type="ARBA" id="ARBA00023015"/>
    </source>
</evidence>
<sequence>MKDFFTIGELADLFAIDVQTLRYYDKIGLLIPSHRNHANGYRLYKFDQVYQVASIRYLKRLGYSLEQIREYLDSRTLDHTIERLQGQSALLKQRWQELISIDSAIQRKIEFIKVQLPQVSLQEVQVKTFPDRYYLDIGSEEILYGSDVFYFHPTLVFYRENTKQFGAYLFEYIPDETELPSLHDVSVIKGGAFLCGYHQGSYETIGTAIERIRKGKGEYRLADWEVNFNILDQFVERDSSRFITEIQIPILVGA</sequence>
<dbReference type="GO" id="GO:0003677">
    <property type="term" value="F:DNA binding"/>
    <property type="evidence" value="ECO:0007669"/>
    <property type="project" value="UniProtKB-KW"/>
</dbReference>
<dbReference type="Gene3D" id="1.10.1660.10">
    <property type="match status" value="1"/>
</dbReference>
<evidence type="ECO:0000256" key="3">
    <source>
        <dbReference type="ARBA" id="ARBA00023125"/>
    </source>
</evidence>
<reference evidence="7" key="1">
    <citation type="submission" date="2018-08" db="EMBL/GenBank/DDBJ databases">
        <authorList>
            <person name="Grouzdev D.S."/>
            <person name="Krutkina M.S."/>
        </authorList>
    </citation>
    <scope>NUCLEOTIDE SEQUENCE [LARGE SCALE GENOMIC DNA]</scope>
    <source>
        <strain evidence="7">4-11</strain>
    </source>
</reference>
<dbReference type="Proteomes" id="UP000264002">
    <property type="component" value="Unassembled WGS sequence"/>
</dbReference>
<dbReference type="SMART" id="SM00422">
    <property type="entry name" value="HTH_MERR"/>
    <property type="match status" value="1"/>
</dbReference>
<accession>A0A372ME37</accession>
<keyword evidence="4" id="KW-0804">Transcription</keyword>
<evidence type="ECO:0000259" key="5">
    <source>
        <dbReference type="PROSITE" id="PS50937"/>
    </source>
</evidence>
<dbReference type="InterPro" id="IPR011256">
    <property type="entry name" value="Reg_factor_effector_dom_sf"/>
</dbReference>
<name>A0A372ME37_9SPIR</name>
<dbReference type="GO" id="GO:0003700">
    <property type="term" value="F:DNA-binding transcription factor activity"/>
    <property type="evidence" value="ECO:0007669"/>
    <property type="project" value="InterPro"/>
</dbReference>
<dbReference type="EMBL" id="QUWK01000013">
    <property type="protein sequence ID" value="RFU94059.1"/>
    <property type="molecule type" value="Genomic_DNA"/>
</dbReference>
<dbReference type="InterPro" id="IPR047057">
    <property type="entry name" value="MerR_fam"/>
</dbReference>
<organism evidence="6 7">
    <name type="scientific">Sphaerochaeta halotolerans</name>
    <dbReference type="NCBI Taxonomy" id="2293840"/>
    <lineage>
        <taxon>Bacteria</taxon>
        <taxon>Pseudomonadati</taxon>
        <taxon>Spirochaetota</taxon>
        <taxon>Spirochaetia</taxon>
        <taxon>Spirochaetales</taxon>
        <taxon>Sphaerochaetaceae</taxon>
        <taxon>Sphaerochaeta</taxon>
    </lineage>
</organism>
<keyword evidence="1" id="KW-0678">Repressor</keyword>
<dbReference type="AlphaFoldDB" id="A0A372ME37"/>
<reference evidence="6 7" key="2">
    <citation type="submission" date="2018-09" db="EMBL/GenBank/DDBJ databases">
        <title>Genome of Sphaerochaeta halotolerans strain 4-11.</title>
        <authorList>
            <person name="Nazina T.N."/>
            <person name="Sokolova D.S."/>
        </authorList>
    </citation>
    <scope>NUCLEOTIDE SEQUENCE [LARGE SCALE GENOMIC DNA]</scope>
    <source>
        <strain evidence="6 7">4-11</strain>
    </source>
</reference>
<evidence type="ECO:0000256" key="1">
    <source>
        <dbReference type="ARBA" id="ARBA00022491"/>
    </source>
</evidence>
<keyword evidence="7" id="KW-1185">Reference proteome</keyword>
<dbReference type="SUPFAM" id="SSF46955">
    <property type="entry name" value="Putative DNA-binding domain"/>
    <property type="match status" value="1"/>
</dbReference>
<proteinExistence type="predicted"/>
<feature type="domain" description="HTH merR-type" evidence="5">
    <location>
        <begin position="1"/>
        <end position="74"/>
    </location>
</feature>
<dbReference type="PROSITE" id="PS50937">
    <property type="entry name" value="HTH_MERR_2"/>
    <property type="match status" value="1"/>
</dbReference>
<dbReference type="InterPro" id="IPR000551">
    <property type="entry name" value="MerR-type_HTH_dom"/>
</dbReference>
<evidence type="ECO:0000256" key="4">
    <source>
        <dbReference type="ARBA" id="ARBA00023163"/>
    </source>
</evidence>
<dbReference type="SUPFAM" id="SSF55136">
    <property type="entry name" value="Probable bacterial effector-binding domain"/>
    <property type="match status" value="1"/>
</dbReference>
<dbReference type="Pfam" id="PF13411">
    <property type="entry name" value="MerR_1"/>
    <property type="match status" value="1"/>
</dbReference>
<dbReference type="PANTHER" id="PTHR30204">
    <property type="entry name" value="REDOX-CYCLING DRUG-SENSING TRANSCRIPTIONAL ACTIVATOR SOXR"/>
    <property type="match status" value="1"/>
</dbReference>